<dbReference type="InterPro" id="IPR007047">
    <property type="entry name" value="Flp_Fap"/>
</dbReference>
<comment type="caution">
    <text evidence="2">The sequence shown here is derived from an EMBL/GenBank/DDBJ whole genome shotgun (WGS) entry which is preliminary data.</text>
</comment>
<evidence type="ECO:0000313" key="3">
    <source>
        <dbReference type="Proteomes" id="UP000473531"/>
    </source>
</evidence>
<dbReference type="AlphaFoldDB" id="A0A6L7GCW9"/>
<keyword evidence="1" id="KW-0812">Transmembrane</keyword>
<feature type="transmembrane region" description="Helical" evidence="1">
    <location>
        <begin position="21"/>
        <end position="42"/>
    </location>
</feature>
<accession>A0A6L7GCW9</accession>
<keyword evidence="3" id="KW-1185">Reference proteome</keyword>
<keyword evidence="1" id="KW-0472">Membrane</keyword>
<gene>
    <name evidence="2" type="ORF">GRI44_03895</name>
</gene>
<evidence type="ECO:0000256" key="1">
    <source>
        <dbReference type="SAM" id="Phobius"/>
    </source>
</evidence>
<keyword evidence="1" id="KW-1133">Transmembrane helix</keyword>
<reference evidence="2 3" key="1">
    <citation type="submission" date="2019-12" db="EMBL/GenBank/DDBJ databases">
        <title>Genomic-based taxomic classification of the family Erythrobacteraceae.</title>
        <authorList>
            <person name="Xu L."/>
        </authorList>
    </citation>
    <scope>NUCLEOTIDE SEQUENCE [LARGE SCALE GENOMIC DNA]</scope>
    <source>
        <strain evidence="2 3">KCTC 52259</strain>
    </source>
</reference>
<dbReference type="Pfam" id="PF04964">
    <property type="entry name" value="Flp_Fap"/>
    <property type="match status" value="1"/>
</dbReference>
<evidence type="ECO:0000313" key="2">
    <source>
        <dbReference type="EMBL" id="MXP13892.1"/>
    </source>
</evidence>
<dbReference type="OrthoDB" id="5325135at2"/>
<sequence length="63" mass="6889">MRMVFFKFLTKLGREDSGATAIEYGLILSMIVIGMLTAFNSVGSTTIGMWNEVSARVVNAVEN</sequence>
<proteinExistence type="predicted"/>
<protein>
    <submittedName>
        <fullName evidence="2">Flp family type IVb pilin</fullName>
    </submittedName>
</protein>
<dbReference type="Proteomes" id="UP000473531">
    <property type="component" value="Unassembled WGS sequence"/>
</dbReference>
<name>A0A6L7GCW9_9SPHN</name>
<dbReference type="EMBL" id="WTYU01000001">
    <property type="protein sequence ID" value="MXP13892.1"/>
    <property type="molecule type" value="Genomic_DNA"/>
</dbReference>
<organism evidence="2 3">
    <name type="scientific">Allopontixanthobacter confluentis</name>
    <dbReference type="NCBI Taxonomy" id="1849021"/>
    <lineage>
        <taxon>Bacteria</taxon>
        <taxon>Pseudomonadati</taxon>
        <taxon>Pseudomonadota</taxon>
        <taxon>Alphaproteobacteria</taxon>
        <taxon>Sphingomonadales</taxon>
        <taxon>Erythrobacteraceae</taxon>
        <taxon>Allopontixanthobacter</taxon>
    </lineage>
</organism>